<name>A0A8T4HBH8_9SPHI</name>
<protein>
    <submittedName>
        <fullName evidence="1">Uncharacterized protein</fullName>
    </submittedName>
</protein>
<proteinExistence type="predicted"/>
<dbReference type="Proteomes" id="UP000679691">
    <property type="component" value="Unassembled WGS sequence"/>
</dbReference>
<accession>A0A8T4HBH8</accession>
<organism evidence="1 2">
    <name type="scientific">Rhinopithecimicrobium faecis</name>
    <dbReference type="NCBI Taxonomy" id="2820698"/>
    <lineage>
        <taxon>Bacteria</taxon>
        <taxon>Pseudomonadati</taxon>
        <taxon>Bacteroidota</taxon>
        <taxon>Sphingobacteriia</taxon>
        <taxon>Sphingobacteriales</taxon>
        <taxon>Sphingobacteriaceae</taxon>
        <taxon>Rhinopithecimicrobium</taxon>
    </lineage>
</organism>
<keyword evidence="2" id="KW-1185">Reference proteome</keyword>
<dbReference type="EMBL" id="JAGKSB010000018">
    <property type="protein sequence ID" value="MBP3944460.1"/>
    <property type="molecule type" value="Genomic_DNA"/>
</dbReference>
<gene>
    <name evidence="1" type="ORF">J5U18_13005</name>
</gene>
<evidence type="ECO:0000313" key="2">
    <source>
        <dbReference type="Proteomes" id="UP000679691"/>
    </source>
</evidence>
<evidence type="ECO:0000313" key="1">
    <source>
        <dbReference type="EMBL" id="MBP3944460.1"/>
    </source>
</evidence>
<dbReference type="AlphaFoldDB" id="A0A8T4HBH8"/>
<reference evidence="1" key="1">
    <citation type="submission" date="2021-03" db="EMBL/GenBank/DDBJ databases">
        <authorList>
            <person name="Lu T."/>
            <person name="Wang Q."/>
            <person name="Han X."/>
        </authorList>
    </citation>
    <scope>NUCLEOTIDE SEQUENCE</scope>
    <source>
        <strain evidence="1">WQ 2009</strain>
    </source>
</reference>
<comment type="caution">
    <text evidence="1">The sequence shown here is derived from an EMBL/GenBank/DDBJ whole genome shotgun (WGS) entry which is preliminary data.</text>
</comment>
<dbReference type="RefSeq" id="WP_353547974.1">
    <property type="nucleotide sequence ID" value="NZ_JAGKSB010000018.1"/>
</dbReference>
<sequence length="128" mass="15080">MKKLIFVDTILLGSFTFKAYIFEIKLDKIAYGIFIESMQSPLLWMQKDNKDEKIRISFDEDLVQYITSNSKASKRQRKLIAQELIKFIVCNEKKAANLVFKEENLEYLINHKEIVLNMNYYINGAKSN</sequence>